<sequence length="174" mass="19135">MTDTTEQPTPAEKAAPEATPEPTGVDALPEWAQRELRQARQEAANYRTKLRQVEPLAQRAKELEDTGTSEVARLAEQLEASRSELLELKTELTRERVLREYRLSEDLAGFLAGDEDTMRSAAERLSKLVTTQNSTTLRSAPVARLQSGGSAPNTDDDIDPDALAAKVFTRGTVL</sequence>
<evidence type="ECO:0000313" key="2">
    <source>
        <dbReference type="EMBL" id="GGM39495.1"/>
    </source>
</evidence>
<gene>
    <name evidence="2" type="ORF">GCM10012275_07980</name>
</gene>
<protein>
    <recommendedName>
        <fullName evidence="4">Scaffolding protein</fullName>
    </recommendedName>
</protein>
<dbReference type="RefSeq" id="WP_189053913.1">
    <property type="nucleotide sequence ID" value="NZ_BMMK01000002.1"/>
</dbReference>
<reference evidence="2" key="2">
    <citation type="submission" date="2020-09" db="EMBL/GenBank/DDBJ databases">
        <authorList>
            <person name="Sun Q."/>
            <person name="Zhou Y."/>
        </authorList>
    </citation>
    <scope>NUCLEOTIDE SEQUENCE</scope>
    <source>
        <strain evidence="2">CGMCC 4.5737</strain>
    </source>
</reference>
<dbReference type="AlphaFoldDB" id="A0A8J3CAW6"/>
<feature type="region of interest" description="Disordered" evidence="1">
    <location>
        <begin position="1"/>
        <end position="29"/>
    </location>
</feature>
<evidence type="ECO:0000256" key="1">
    <source>
        <dbReference type="SAM" id="MobiDB-lite"/>
    </source>
</evidence>
<proteinExistence type="predicted"/>
<comment type="caution">
    <text evidence="2">The sequence shown here is derived from an EMBL/GenBank/DDBJ whole genome shotgun (WGS) entry which is preliminary data.</text>
</comment>
<organism evidence="2 3">
    <name type="scientific">Longimycelium tulufanense</name>
    <dbReference type="NCBI Taxonomy" id="907463"/>
    <lineage>
        <taxon>Bacteria</taxon>
        <taxon>Bacillati</taxon>
        <taxon>Actinomycetota</taxon>
        <taxon>Actinomycetes</taxon>
        <taxon>Pseudonocardiales</taxon>
        <taxon>Pseudonocardiaceae</taxon>
        <taxon>Longimycelium</taxon>
    </lineage>
</organism>
<name>A0A8J3CAW6_9PSEU</name>
<reference evidence="2" key="1">
    <citation type="journal article" date="2014" name="Int. J. Syst. Evol. Microbiol.">
        <title>Complete genome sequence of Corynebacterium casei LMG S-19264T (=DSM 44701T), isolated from a smear-ripened cheese.</title>
        <authorList>
            <consortium name="US DOE Joint Genome Institute (JGI-PGF)"/>
            <person name="Walter F."/>
            <person name="Albersmeier A."/>
            <person name="Kalinowski J."/>
            <person name="Ruckert C."/>
        </authorList>
    </citation>
    <scope>NUCLEOTIDE SEQUENCE</scope>
    <source>
        <strain evidence="2">CGMCC 4.5737</strain>
    </source>
</reference>
<accession>A0A8J3CAW6</accession>
<keyword evidence="3" id="KW-1185">Reference proteome</keyword>
<dbReference type="EMBL" id="BMMK01000002">
    <property type="protein sequence ID" value="GGM39495.1"/>
    <property type="molecule type" value="Genomic_DNA"/>
</dbReference>
<dbReference type="Proteomes" id="UP000637578">
    <property type="component" value="Unassembled WGS sequence"/>
</dbReference>
<evidence type="ECO:0000313" key="3">
    <source>
        <dbReference type="Proteomes" id="UP000637578"/>
    </source>
</evidence>
<feature type="compositionally biased region" description="Low complexity" evidence="1">
    <location>
        <begin position="1"/>
        <end position="23"/>
    </location>
</feature>
<evidence type="ECO:0008006" key="4">
    <source>
        <dbReference type="Google" id="ProtNLM"/>
    </source>
</evidence>